<dbReference type="InterPro" id="IPR006260">
    <property type="entry name" value="TonB/TolA_C"/>
</dbReference>
<dbReference type="Gene3D" id="3.30.1150.10">
    <property type="match status" value="1"/>
</dbReference>
<evidence type="ECO:0000313" key="6">
    <source>
        <dbReference type="EMBL" id="PWK12895.1"/>
    </source>
</evidence>
<dbReference type="PROSITE" id="PS52015">
    <property type="entry name" value="TONB_CTD"/>
    <property type="match status" value="1"/>
</dbReference>
<dbReference type="EMBL" id="QGGM01000006">
    <property type="protein sequence ID" value="PWK12895.1"/>
    <property type="molecule type" value="Genomic_DNA"/>
</dbReference>
<dbReference type="GO" id="GO:0055085">
    <property type="term" value="P:transmembrane transport"/>
    <property type="evidence" value="ECO:0007669"/>
    <property type="project" value="InterPro"/>
</dbReference>
<dbReference type="Proteomes" id="UP000245655">
    <property type="component" value="Unassembled WGS sequence"/>
</dbReference>
<reference evidence="6 7" key="1">
    <citation type="submission" date="2018-05" db="EMBL/GenBank/DDBJ databases">
        <title>Genomic Encyclopedia of Type Strains, Phase IV (KMG-IV): sequencing the most valuable type-strain genomes for metagenomic binning, comparative biology and taxonomic classification.</title>
        <authorList>
            <person name="Goeker M."/>
        </authorList>
    </citation>
    <scope>NUCLEOTIDE SEQUENCE [LARGE SCALE GENOMIC DNA]</scope>
    <source>
        <strain evidence="6 7">DSM 7229</strain>
    </source>
</reference>
<comment type="caution">
    <text evidence="6">The sequence shown here is derived from an EMBL/GenBank/DDBJ whole genome shotgun (WGS) entry which is preliminary data.</text>
</comment>
<evidence type="ECO:0000313" key="7">
    <source>
        <dbReference type="Proteomes" id="UP000245655"/>
    </source>
</evidence>
<sequence length="168" mass="19027">MTRKLQTNLAFNIASYFLTNIKFLSAYSLLAILFTLFTMTASMVPAQAELVDLSSPEPVIQLSTQDASWLKPPKFDRLVRSMNRYLINCSYDQDGNVIRPCERTGLEMVFSLRVDKQGSIQNVKVIKSSGKEVIDKKVARELYKARLKPFSRKGQAVEGNVTLPIEFK</sequence>
<keyword evidence="3" id="KW-1133">Transmembrane helix</keyword>
<protein>
    <submittedName>
        <fullName evidence="6">TonB family protein</fullName>
    </submittedName>
</protein>
<evidence type="ECO:0000256" key="4">
    <source>
        <dbReference type="ARBA" id="ARBA00023136"/>
    </source>
</evidence>
<organism evidence="6 7">
    <name type="scientific">Psychrobacter immobilis</name>
    <dbReference type="NCBI Taxonomy" id="498"/>
    <lineage>
        <taxon>Bacteria</taxon>
        <taxon>Pseudomonadati</taxon>
        <taxon>Pseudomonadota</taxon>
        <taxon>Gammaproteobacteria</taxon>
        <taxon>Moraxellales</taxon>
        <taxon>Moraxellaceae</taxon>
        <taxon>Psychrobacter</taxon>
    </lineage>
</organism>
<dbReference type="InterPro" id="IPR037682">
    <property type="entry name" value="TonB_C"/>
</dbReference>
<dbReference type="NCBIfam" id="TIGR01352">
    <property type="entry name" value="tonB_Cterm"/>
    <property type="match status" value="1"/>
</dbReference>
<dbReference type="GO" id="GO:0016020">
    <property type="term" value="C:membrane"/>
    <property type="evidence" value="ECO:0007669"/>
    <property type="project" value="UniProtKB-SubCell"/>
</dbReference>
<name>A0A2V2A2H1_PSYIM</name>
<keyword evidence="4" id="KW-0472">Membrane</keyword>
<evidence type="ECO:0000256" key="1">
    <source>
        <dbReference type="ARBA" id="ARBA00004167"/>
    </source>
</evidence>
<dbReference type="AlphaFoldDB" id="A0A2V2A2H1"/>
<feature type="domain" description="TonB C-terminal" evidence="5">
    <location>
        <begin position="80"/>
        <end position="168"/>
    </location>
</feature>
<evidence type="ECO:0000259" key="5">
    <source>
        <dbReference type="PROSITE" id="PS52015"/>
    </source>
</evidence>
<comment type="subcellular location">
    <subcellularLocation>
        <location evidence="1">Membrane</location>
        <topology evidence="1">Single-pass membrane protein</topology>
    </subcellularLocation>
</comment>
<evidence type="ECO:0000256" key="3">
    <source>
        <dbReference type="ARBA" id="ARBA00022989"/>
    </source>
</evidence>
<evidence type="ECO:0000256" key="2">
    <source>
        <dbReference type="ARBA" id="ARBA00022692"/>
    </source>
</evidence>
<accession>A0A2V2A2H1</accession>
<dbReference type="GeneID" id="60255087"/>
<keyword evidence="7" id="KW-1185">Reference proteome</keyword>
<dbReference type="RefSeq" id="WP_109590946.1">
    <property type="nucleotide sequence ID" value="NZ_CAJGZY010000007.1"/>
</dbReference>
<keyword evidence="2" id="KW-0812">Transmembrane</keyword>
<gene>
    <name evidence="6" type="ORF">C8D84_10623</name>
</gene>
<dbReference type="SUPFAM" id="SSF74653">
    <property type="entry name" value="TolA/TonB C-terminal domain"/>
    <property type="match status" value="1"/>
</dbReference>
<dbReference type="Pfam" id="PF03544">
    <property type="entry name" value="TonB_C"/>
    <property type="match status" value="1"/>
</dbReference>
<proteinExistence type="predicted"/>